<feature type="region of interest" description="Disordered" evidence="3">
    <location>
        <begin position="115"/>
        <end position="136"/>
    </location>
</feature>
<sequence>MDDLRVNAAYAARYEHNERRKEMHRLQAKLEREYATTALGAAGGGDGGANARSEDDAERESSDSSETESDEDEGLELAFDGAFAEALTRIRRRDPSIYDEKTKFFDDGEAAAEAAAERAKTKEKKPKAATLREVTANQLLEGGATALEDAEAEAEAMRASAGPSYVEEQAALKSAFKDAAEGAIGGDSDEDDDGGLVVKRRAEQMSGATEKLSEYFGDEDALSKEEKFLRDYVLEKQWLKGEENGMPRGNVIGGDSSSDEDDGGDDASDSELLERAEEFEHNYNFRFEEPGGDRLVSHSRHIEGLIRREDTKRRDKRKKVKERKESERAKLLAEVRRLKNLKREEIENKMRQIRSIGGLPEEQLKDDLLNTEFDPEAHDRAMAEMYGEDYYEGEDGEATGALQKPEFGDLEEELAELLAAEGGGDDDEEGEGDGEEEGEEEKEEEKEEENEGDAEPDVDIEENKYSKRAAKKWRKELEKKMEEYYKLDAEDFIAGELPTRFPYRDVAPKMFGLTTRDILTMDDKSLNQIVGLKKLAPYRDDADEAAVGANQRARARRMAKEFYAKQTEKKKRKKSRDSGGKKKKDGRDDGDSSSDETDEDTIRARSYADAAFGKKKKSSKDSSKKDHPDDRPLSVQDSGVGKNARKNAKKRAKKKAKQEAENTA</sequence>
<dbReference type="GO" id="GO:0005730">
    <property type="term" value="C:nucleolus"/>
    <property type="evidence" value="ECO:0007669"/>
    <property type="project" value="TreeGrafter"/>
</dbReference>
<dbReference type="InParanoid" id="A0A090N4X2"/>
<dbReference type="PANTHER" id="PTHR14490">
    <property type="entry name" value="ZINC FINGER, ZZ TYPE"/>
    <property type="match status" value="1"/>
</dbReference>
<feature type="region of interest" description="Disordered" evidence="3">
    <location>
        <begin position="239"/>
        <end position="275"/>
    </location>
</feature>
<dbReference type="GeneID" id="9831457"/>
<feature type="compositionally biased region" description="Acidic residues" evidence="3">
    <location>
        <begin position="423"/>
        <end position="460"/>
    </location>
</feature>
<keyword evidence="2" id="KW-0175">Coiled coil</keyword>
<organism evidence="5 6">
    <name type="scientific">Ostreococcus tauri</name>
    <name type="common">Marine green alga</name>
    <dbReference type="NCBI Taxonomy" id="70448"/>
    <lineage>
        <taxon>Eukaryota</taxon>
        <taxon>Viridiplantae</taxon>
        <taxon>Chlorophyta</taxon>
        <taxon>Mamiellophyceae</taxon>
        <taxon>Mamiellales</taxon>
        <taxon>Bathycoccaceae</taxon>
        <taxon>Ostreococcus</taxon>
    </lineage>
</organism>
<dbReference type="GO" id="GO:0000447">
    <property type="term" value="P:endonucleolytic cleavage in ITS1 to separate SSU-rRNA from 5.8S rRNA and LSU-rRNA from tricistronic rRNA transcript (SSU-rRNA, 5.8S rRNA, LSU-rRNA)"/>
    <property type="evidence" value="ECO:0007669"/>
    <property type="project" value="TreeGrafter"/>
</dbReference>
<feature type="compositionally biased region" description="Basic and acidic residues" evidence="3">
    <location>
        <begin position="619"/>
        <end position="632"/>
    </location>
</feature>
<protein>
    <submittedName>
        <fullName evidence="5">KRR1 interacting protein 1</fullName>
    </submittedName>
</protein>
<feature type="region of interest" description="Disordered" evidence="3">
    <location>
        <begin position="357"/>
        <end position="465"/>
    </location>
</feature>
<feature type="compositionally biased region" description="Basic and acidic residues" evidence="3">
    <location>
        <begin position="558"/>
        <end position="567"/>
    </location>
</feature>
<dbReference type="Pfam" id="PF05178">
    <property type="entry name" value="Kri1"/>
    <property type="match status" value="1"/>
</dbReference>
<dbReference type="InterPro" id="IPR024626">
    <property type="entry name" value="Kri1-like_C"/>
</dbReference>
<feature type="domain" description="Kri1-like C-terminal" evidence="4">
    <location>
        <begin position="475"/>
        <end position="558"/>
    </location>
</feature>
<evidence type="ECO:0000313" key="5">
    <source>
        <dbReference type="EMBL" id="CEG01551.1"/>
    </source>
</evidence>
<proteinExistence type="inferred from homology"/>
<comment type="caution">
    <text evidence="5">The sequence shown here is derived from an EMBL/GenBank/DDBJ whole genome shotgun (WGS) entry which is preliminary data.</text>
</comment>
<evidence type="ECO:0000256" key="1">
    <source>
        <dbReference type="ARBA" id="ARBA00007473"/>
    </source>
</evidence>
<feature type="region of interest" description="Disordered" evidence="3">
    <location>
        <begin position="538"/>
        <end position="664"/>
    </location>
</feature>
<dbReference type="RefSeq" id="XP_022841026.1">
    <property type="nucleotide sequence ID" value="XM_022983628.1"/>
</dbReference>
<dbReference type="AlphaFoldDB" id="A0A090N4X2"/>
<comment type="similarity">
    <text evidence="1">Belongs to the KRI1 family.</text>
</comment>
<dbReference type="STRING" id="70448.A0A090N4X2"/>
<dbReference type="FunCoup" id="A0A090N4X2">
    <property type="interactions" value="1207"/>
</dbReference>
<name>A0A090N4X2_OSTTA</name>
<feature type="compositionally biased region" description="Acidic residues" evidence="3">
    <location>
        <begin position="257"/>
        <end position="271"/>
    </location>
</feature>
<keyword evidence="6" id="KW-1185">Reference proteome</keyword>
<reference evidence="6" key="1">
    <citation type="journal article" date="2006" name="Proc. Natl. Acad. Sci. U.S.A.">
        <title>Genome analysis of the smallest free-living eukaryote Ostreococcus tauri unveils many unique features.</title>
        <authorList>
            <person name="Derelle E."/>
            <person name="Ferraz C."/>
            <person name="Rombauts S."/>
            <person name="Rouze P."/>
            <person name="Worden A.Z."/>
            <person name="Robbens S."/>
            <person name="Partensky F."/>
            <person name="Degroeve S."/>
            <person name="Echeynie S."/>
            <person name="Cooke R."/>
            <person name="Saeys Y."/>
            <person name="Wuyts J."/>
            <person name="Jabbari K."/>
            <person name="Bowler C."/>
            <person name="Panaud O."/>
            <person name="Piegu B."/>
            <person name="Ball S.G."/>
            <person name="Ral J.-P."/>
            <person name="Bouget F.-Y."/>
            <person name="Piganeau G."/>
            <person name="De Baets B."/>
            <person name="Picard A."/>
            <person name="Delseny M."/>
            <person name="Demaille J."/>
            <person name="Van de Peer Y."/>
            <person name="Moreau H."/>
        </authorList>
    </citation>
    <scope>NUCLEOTIDE SEQUENCE [LARGE SCALE GENOMIC DNA]</scope>
    <source>
        <strain evidence="6">OTTH 0595 / CCAP 157/2 / RCC745</strain>
    </source>
</reference>
<feature type="region of interest" description="Disordered" evidence="3">
    <location>
        <begin position="16"/>
        <end position="78"/>
    </location>
</feature>
<reference evidence="5 6" key="2">
    <citation type="journal article" date="2014" name="BMC Genomics">
        <title>An improved genome of the model marine alga Ostreococcus tauri unfolds by assessing Illumina de novo assemblies.</title>
        <authorList>
            <person name="Blanc-Mathieu R."/>
            <person name="Verhelst B."/>
            <person name="Derelle E."/>
            <person name="Rombauts S."/>
            <person name="Bouget F.Y."/>
            <person name="Carre I."/>
            <person name="Chateau A."/>
            <person name="Eyre-Walker A."/>
            <person name="Grimsley N."/>
            <person name="Moreau H."/>
            <person name="Piegu B."/>
            <person name="Rivals E."/>
            <person name="Schackwitz W."/>
            <person name="Van de Peer Y."/>
            <person name="Piganeau G."/>
        </authorList>
    </citation>
    <scope>NUCLEOTIDE SEQUENCE [LARGE SCALE GENOMIC DNA]</scope>
    <source>
        <strain evidence="6">OTTH 0595 / CCAP 157/2 / RCC745</strain>
    </source>
</reference>
<feature type="compositionally biased region" description="Basic and acidic residues" evidence="3">
    <location>
        <begin position="576"/>
        <end position="590"/>
    </location>
</feature>
<dbReference type="Proteomes" id="UP000009170">
    <property type="component" value="Unassembled WGS sequence"/>
</dbReference>
<feature type="compositionally biased region" description="Basic residues" evidence="3">
    <location>
        <begin position="643"/>
        <end position="656"/>
    </location>
</feature>
<evidence type="ECO:0000256" key="3">
    <source>
        <dbReference type="SAM" id="MobiDB-lite"/>
    </source>
</evidence>
<dbReference type="Pfam" id="PF12936">
    <property type="entry name" value="Kri1_C"/>
    <property type="match status" value="1"/>
</dbReference>
<feature type="compositionally biased region" description="Acidic residues" evidence="3">
    <location>
        <begin position="55"/>
        <end position="75"/>
    </location>
</feature>
<dbReference type="KEGG" id="ota:OT_ostta08g03170"/>
<evidence type="ECO:0000259" key="4">
    <source>
        <dbReference type="Pfam" id="PF12936"/>
    </source>
</evidence>
<accession>A0A090N4X2</accession>
<dbReference type="GO" id="GO:0030686">
    <property type="term" value="C:90S preribosome"/>
    <property type="evidence" value="ECO:0007669"/>
    <property type="project" value="TreeGrafter"/>
</dbReference>
<evidence type="ECO:0000256" key="2">
    <source>
        <dbReference type="SAM" id="Coils"/>
    </source>
</evidence>
<dbReference type="EMBL" id="CAID01000008">
    <property type="protein sequence ID" value="CEG01551.1"/>
    <property type="molecule type" value="Genomic_DNA"/>
</dbReference>
<gene>
    <name evidence="5" type="ORF">OT_ostta08g03170</name>
</gene>
<evidence type="ECO:0000313" key="6">
    <source>
        <dbReference type="Proteomes" id="UP000009170"/>
    </source>
</evidence>
<dbReference type="OrthoDB" id="10252032at2759"/>
<dbReference type="PANTHER" id="PTHR14490:SF5">
    <property type="entry name" value="PROTEIN KRI1 HOMOLOG"/>
    <property type="match status" value="1"/>
</dbReference>
<feature type="compositionally biased region" description="Basic and acidic residues" evidence="3">
    <location>
        <begin position="16"/>
        <end position="34"/>
    </location>
</feature>
<feature type="compositionally biased region" description="Acidic residues" evidence="3">
    <location>
        <begin position="386"/>
        <end position="397"/>
    </location>
</feature>
<dbReference type="InterPro" id="IPR018034">
    <property type="entry name" value="Kri1"/>
</dbReference>
<feature type="coiled-coil region" evidence="2">
    <location>
        <begin position="321"/>
        <end position="352"/>
    </location>
</feature>